<gene>
    <name evidence="1" type="ORF">BHU41_03940</name>
</gene>
<dbReference type="InterPro" id="IPR036249">
    <property type="entry name" value="Thioredoxin-like_sf"/>
</dbReference>
<dbReference type="InterPro" id="IPR046698">
    <property type="entry name" value="PedC-like"/>
</dbReference>
<name>A0A2M9WJA0_9LACO</name>
<dbReference type="Pfam" id="PF20207">
    <property type="entry name" value="DUF6568"/>
    <property type="match status" value="2"/>
</dbReference>
<dbReference type="CDD" id="cd02947">
    <property type="entry name" value="TRX_family"/>
    <property type="match status" value="2"/>
</dbReference>
<protein>
    <recommendedName>
        <fullName evidence="3">Thioredoxin domain-containing protein</fullName>
    </recommendedName>
</protein>
<sequence>MFVQLKGDHMKNKKLLLLLGACLVILLLGSSRIFRDKNNVRASKANVDIYQYIGKPLTIKDVDTKIKRGSSFSLFIYETSCPPCQREIREFKKVGKTHGLFSLNLEKEKTEEEDKYSQYKKLNIEYTPTILKFYKGRVINRKESYLNKKELENMHLSSFENNEGIKQFKKIKLKLFNSISKYQSFIMYIGRPTCPDCRSFENDFKLKLNKKSPHHLYYLNVEKLHQNQNRWSKFKKSNNIEGTPAFVYYKNGKLISSSSWTVKKGYSTRMAYKWLKKFY</sequence>
<dbReference type="AlphaFoldDB" id="A0A2M9WJA0"/>
<comment type="caution">
    <text evidence="1">The sequence shown here is derived from an EMBL/GenBank/DDBJ whole genome shotgun (WGS) entry which is preliminary data.</text>
</comment>
<evidence type="ECO:0008006" key="3">
    <source>
        <dbReference type="Google" id="ProtNLM"/>
    </source>
</evidence>
<evidence type="ECO:0000313" key="1">
    <source>
        <dbReference type="EMBL" id="PJZ08037.1"/>
    </source>
</evidence>
<dbReference type="EMBL" id="MKXG01000441">
    <property type="protein sequence ID" value="PJZ08037.1"/>
    <property type="molecule type" value="Genomic_DNA"/>
</dbReference>
<reference evidence="1 2" key="1">
    <citation type="submission" date="2016-10" db="EMBL/GenBank/DDBJ databases">
        <title>WGS of isloates from the oral cavity of healthy individuals.</title>
        <authorList>
            <person name="Sharma S."/>
            <person name="Pal V.K."/>
            <person name="Patil P.B."/>
            <person name="Korpole S."/>
            <person name="Grover V."/>
        </authorList>
    </citation>
    <scope>NUCLEOTIDE SEQUENCE [LARGE SCALE GENOMIC DNA]</scope>
    <source>
        <strain evidence="1 2">DISK12</strain>
    </source>
</reference>
<dbReference type="Gene3D" id="3.40.30.10">
    <property type="entry name" value="Glutaredoxin"/>
    <property type="match status" value="2"/>
</dbReference>
<accession>A0A2M9WJA0</accession>
<evidence type="ECO:0000313" key="2">
    <source>
        <dbReference type="Proteomes" id="UP000231914"/>
    </source>
</evidence>
<dbReference type="Proteomes" id="UP000231914">
    <property type="component" value="Unassembled WGS sequence"/>
</dbReference>
<organism evidence="1 2">
    <name type="scientific">Lactobacillus crispatus</name>
    <dbReference type="NCBI Taxonomy" id="47770"/>
    <lineage>
        <taxon>Bacteria</taxon>
        <taxon>Bacillati</taxon>
        <taxon>Bacillota</taxon>
        <taxon>Bacilli</taxon>
        <taxon>Lactobacillales</taxon>
        <taxon>Lactobacillaceae</taxon>
        <taxon>Lactobacillus</taxon>
    </lineage>
</organism>
<proteinExistence type="predicted"/>
<dbReference type="SUPFAM" id="SSF52833">
    <property type="entry name" value="Thioredoxin-like"/>
    <property type="match status" value="2"/>
</dbReference>